<name>A0ABD3W2R6_SINWO</name>
<organism evidence="2 3">
    <name type="scientific">Sinanodonta woodiana</name>
    <name type="common">Chinese pond mussel</name>
    <name type="synonym">Anodonta woodiana</name>
    <dbReference type="NCBI Taxonomy" id="1069815"/>
    <lineage>
        <taxon>Eukaryota</taxon>
        <taxon>Metazoa</taxon>
        <taxon>Spiralia</taxon>
        <taxon>Lophotrochozoa</taxon>
        <taxon>Mollusca</taxon>
        <taxon>Bivalvia</taxon>
        <taxon>Autobranchia</taxon>
        <taxon>Heteroconchia</taxon>
        <taxon>Palaeoheterodonta</taxon>
        <taxon>Unionida</taxon>
        <taxon>Unionoidea</taxon>
        <taxon>Unionidae</taxon>
        <taxon>Unioninae</taxon>
        <taxon>Sinanodonta</taxon>
    </lineage>
</organism>
<keyword evidence="3" id="KW-1185">Reference proteome</keyword>
<feature type="signal peptide" evidence="1">
    <location>
        <begin position="1"/>
        <end position="26"/>
    </location>
</feature>
<evidence type="ECO:0000313" key="2">
    <source>
        <dbReference type="EMBL" id="KAL3867855.1"/>
    </source>
</evidence>
<dbReference type="EMBL" id="JBJQND010000008">
    <property type="protein sequence ID" value="KAL3867855.1"/>
    <property type="molecule type" value="Genomic_DNA"/>
</dbReference>
<comment type="caution">
    <text evidence="2">The sequence shown here is derived from an EMBL/GenBank/DDBJ whole genome shotgun (WGS) entry which is preliminary data.</text>
</comment>
<evidence type="ECO:0000256" key="1">
    <source>
        <dbReference type="SAM" id="SignalP"/>
    </source>
</evidence>
<sequence length="112" mass="13008">MKCLNSFCVLLIVAVVLLDHFLPTEAKVKQYEYKRYTYKKKRDDRRYKSLKQPCEVNPDCLALPGVQQSVCIRKCISATCYEELYGHDELEEGEIDVRLNSFKGCLAQQPIQ</sequence>
<dbReference type="InterPro" id="IPR031985">
    <property type="entry name" value="DUF4787"/>
</dbReference>
<reference evidence="2 3" key="1">
    <citation type="submission" date="2024-11" db="EMBL/GenBank/DDBJ databases">
        <title>Chromosome-level genome assembly of the freshwater bivalve Anodonta woodiana.</title>
        <authorList>
            <person name="Chen X."/>
        </authorList>
    </citation>
    <scope>NUCLEOTIDE SEQUENCE [LARGE SCALE GENOMIC DNA]</scope>
    <source>
        <strain evidence="2">MN2024</strain>
        <tissue evidence="2">Gills</tissue>
    </source>
</reference>
<keyword evidence="1" id="KW-0732">Signal</keyword>
<dbReference type="PANTHER" id="PTHR35455">
    <property type="entry name" value="UNNAMED PRODUCT"/>
    <property type="match status" value="1"/>
</dbReference>
<dbReference type="PANTHER" id="PTHR35455:SF1">
    <property type="entry name" value="AGAP005842-PA"/>
    <property type="match status" value="1"/>
</dbReference>
<dbReference type="AlphaFoldDB" id="A0ABD3W2R6"/>
<proteinExistence type="predicted"/>
<protein>
    <submittedName>
        <fullName evidence="2">Uncharacterized protein</fullName>
    </submittedName>
</protein>
<gene>
    <name evidence="2" type="ORF">ACJMK2_040701</name>
</gene>
<dbReference type="Pfam" id="PF16029">
    <property type="entry name" value="DUF4787"/>
    <property type="match status" value="1"/>
</dbReference>
<dbReference type="Proteomes" id="UP001634394">
    <property type="component" value="Unassembled WGS sequence"/>
</dbReference>
<feature type="chain" id="PRO_5044896994" evidence="1">
    <location>
        <begin position="27"/>
        <end position="112"/>
    </location>
</feature>
<accession>A0ABD3W2R6</accession>
<evidence type="ECO:0000313" key="3">
    <source>
        <dbReference type="Proteomes" id="UP001634394"/>
    </source>
</evidence>